<dbReference type="Gene3D" id="3.30.2020.40">
    <property type="entry name" value="Uncharacterised protein PF10387, DUF2442"/>
    <property type="match status" value="1"/>
</dbReference>
<dbReference type="RefSeq" id="WP_173416692.1">
    <property type="nucleotide sequence ID" value="NZ_CP054139.1"/>
</dbReference>
<gene>
    <name evidence="1" type="ORF">HQ865_20485</name>
</gene>
<organism evidence="1 2">
    <name type="scientific">Mucilaginibacter mali</name>
    <dbReference type="NCBI Taxonomy" id="2740462"/>
    <lineage>
        <taxon>Bacteria</taxon>
        <taxon>Pseudomonadati</taxon>
        <taxon>Bacteroidota</taxon>
        <taxon>Sphingobacteriia</taxon>
        <taxon>Sphingobacteriales</taxon>
        <taxon>Sphingobacteriaceae</taxon>
        <taxon>Mucilaginibacter</taxon>
    </lineage>
</organism>
<evidence type="ECO:0000313" key="1">
    <source>
        <dbReference type="EMBL" id="QKJ32040.1"/>
    </source>
</evidence>
<dbReference type="KEGG" id="mmab:HQ865_20485"/>
<protein>
    <submittedName>
        <fullName evidence="1">DUF2442 domain-containing protein</fullName>
    </submittedName>
</protein>
<proteinExistence type="predicted"/>
<dbReference type="InterPro" id="IPR018841">
    <property type="entry name" value="DUF2442"/>
</dbReference>
<accession>A0A7D4UQ57</accession>
<dbReference type="Proteomes" id="UP000505355">
    <property type="component" value="Chromosome"/>
</dbReference>
<sequence>MPLFTSRKQKKDVKLSFQDDMLYVEQAGGRQQAIPLTWMPQLKNASAEQQAEWELTDKGIRWDKLNVEITLA</sequence>
<reference evidence="1 2" key="1">
    <citation type="submission" date="2020-05" db="EMBL/GenBank/DDBJ databases">
        <title>Mucilaginibacter mali sp. nov.</title>
        <authorList>
            <person name="Kim H.S."/>
            <person name="Lee K.C."/>
            <person name="Suh M.K."/>
            <person name="Kim J.-S."/>
            <person name="Han K.-I."/>
            <person name="Eom M.K."/>
            <person name="Shin Y.K."/>
            <person name="Lee J.-S."/>
        </authorList>
    </citation>
    <scope>NUCLEOTIDE SEQUENCE [LARGE SCALE GENOMIC DNA]</scope>
    <source>
        <strain evidence="1 2">G2-14</strain>
    </source>
</reference>
<dbReference type="AlphaFoldDB" id="A0A7D4UQ57"/>
<dbReference type="Pfam" id="PF10387">
    <property type="entry name" value="DUF2442"/>
    <property type="match status" value="1"/>
</dbReference>
<name>A0A7D4UQ57_9SPHI</name>
<dbReference type="EMBL" id="CP054139">
    <property type="protein sequence ID" value="QKJ32040.1"/>
    <property type="molecule type" value="Genomic_DNA"/>
</dbReference>
<keyword evidence="2" id="KW-1185">Reference proteome</keyword>
<evidence type="ECO:0000313" key="2">
    <source>
        <dbReference type="Proteomes" id="UP000505355"/>
    </source>
</evidence>